<evidence type="ECO:0000259" key="1">
    <source>
        <dbReference type="Pfam" id="PF12973"/>
    </source>
</evidence>
<keyword evidence="3" id="KW-0223">Dioxygenase</keyword>
<dbReference type="InterPro" id="IPR025979">
    <property type="entry name" value="ChrR-like_cupin_dom"/>
</dbReference>
<protein>
    <submittedName>
        <fullName evidence="3">2,4'-dihydroxyacetophenone dioxygenase family protein</fullName>
    </submittedName>
</protein>
<dbReference type="CDD" id="cd20302">
    <property type="entry name" value="cupin_DAD"/>
    <property type="match status" value="1"/>
</dbReference>
<name>A0ABU8VUY6_9BURK</name>
<keyword evidence="3" id="KW-0560">Oxidoreductase</keyword>
<dbReference type="GO" id="GO:0051213">
    <property type="term" value="F:dioxygenase activity"/>
    <property type="evidence" value="ECO:0007669"/>
    <property type="project" value="UniProtKB-KW"/>
</dbReference>
<evidence type="ECO:0000313" key="3">
    <source>
        <dbReference type="EMBL" id="MEJ8821588.1"/>
    </source>
</evidence>
<reference evidence="3 4" key="1">
    <citation type="submission" date="2024-03" db="EMBL/GenBank/DDBJ databases">
        <title>Novel species of the genus Variovorax.</title>
        <authorList>
            <person name="Liu Q."/>
            <person name="Xin Y.-H."/>
        </authorList>
    </citation>
    <scope>NUCLEOTIDE SEQUENCE [LARGE SCALE GENOMIC DNA]</scope>
    <source>
        <strain evidence="3 4">KACC 18501</strain>
    </source>
</reference>
<sequence>MFHHQVDTSVIDDASTPWVPFSPYSNDVLIKYFKADPVRGETITLLKAPAGAQMPKHHHSGTVIVYTIKGSWKYIEHDWVAGPGSIVFETAGSAHTPTFVGDSDEVITLNVVVGDLLYMDDNDNVLAIENWKTAVQRYEAFCQANDIAPRDITAFN</sequence>
<dbReference type="Pfam" id="PF12973">
    <property type="entry name" value="Cupin_7"/>
    <property type="match status" value="1"/>
</dbReference>
<dbReference type="InterPro" id="IPR014710">
    <property type="entry name" value="RmlC-like_jellyroll"/>
</dbReference>
<dbReference type="RefSeq" id="WP_340362627.1">
    <property type="nucleotide sequence ID" value="NZ_JBBKZV010000002.1"/>
</dbReference>
<gene>
    <name evidence="2" type="ORF">WKW80_05990</name>
    <name evidence="3" type="ORF">WKW80_06005</name>
</gene>
<organism evidence="3 4">
    <name type="scientific">Variovorax humicola</name>
    <dbReference type="NCBI Taxonomy" id="1769758"/>
    <lineage>
        <taxon>Bacteria</taxon>
        <taxon>Pseudomonadati</taxon>
        <taxon>Pseudomonadota</taxon>
        <taxon>Betaproteobacteria</taxon>
        <taxon>Burkholderiales</taxon>
        <taxon>Comamonadaceae</taxon>
        <taxon>Variovorax</taxon>
    </lineage>
</organism>
<dbReference type="EMBL" id="JBBKZV010000002">
    <property type="protein sequence ID" value="MEJ8821585.1"/>
    <property type="molecule type" value="Genomic_DNA"/>
</dbReference>
<keyword evidence="4" id="KW-1185">Reference proteome</keyword>
<dbReference type="EMBL" id="JBBKZV010000002">
    <property type="protein sequence ID" value="MEJ8821588.1"/>
    <property type="molecule type" value="Genomic_DNA"/>
</dbReference>
<comment type="caution">
    <text evidence="3">The sequence shown here is derived from an EMBL/GenBank/DDBJ whole genome shotgun (WGS) entry which is preliminary data.</text>
</comment>
<proteinExistence type="predicted"/>
<dbReference type="Gene3D" id="2.60.120.10">
    <property type="entry name" value="Jelly Rolls"/>
    <property type="match status" value="1"/>
</dbReference>
<accession>A0ABU8VUY6</accession>
<evidence type="ECO:0000313" key="2">
    <source>
        <dbReference type="EMBL" id="MEJ8821585.1"/>
    </source>
</evidence>
<feature type="domain" description="ChrR-like cupin" evidence="1">
    <location>
        <begin position="9"/>
        <end position="109"/>
    </location>
</feature>
<dbReference type="InterPro" id="IPR011051">
    <property type="entry name" value="RmlC_Cupin_sf"/>
</dbReference>
<dbReference type="SUPFAM" id="SSF51182">
    <property type="entry name" value="RmlC-like cupins"/>
    <property type="match status" value="1"/>
</dbReference>
<evidence type="ECO:0000313" key="4">
    <source>
        <dbReference type="Proteomes" id="UP001363010"/>
    </source>
</evidence>
<dbReference type="Proteomes" id="UP001363010">
    <property type="component" value="Unassembled WGS sequence"/>
</dbReference>